<comment type="similarity">
    <text evidence="1">Belongs to the ABC transporter superfamily.</text>
</comment>
<dbReference type="InterPro" id="IPR003439">
    <property type="entry name" value="ABC_transporter-like_ATP-bd"/>
</dbReference>
<feature type="domain" description="ABC transporter" evidence="6">
    <location>
        <begin position="2"/>
        <end position="235"/>
    </location>
</feature>
<dbReference type="PROSITE" id="PS50893">
    <property type="entry name" value="ABC_TRANSPORTER_2"/>
    <property type="match status" value="1"/>
</dbReference>
<evidence type="ECO:0000256" key="3">
    <source>
        <dbReference type="ARBA" id="ARBA00022741"/>
    </source>
</evidence>
<keyword evidence="4 7" id="KW-0067">ATP-binding</keyword>
<dbReference type="STRING" id="1123281.SAMN02745180_01127"/>
<reference evidence="7 8" key="1">
    <citation type="submission" date="2016-11" db="EMBL/GenBank/DDBJ databases">
        <authorList>
            <person name="Jaros S."/>
            <person name="Januszkiewicz K."/>
            <person name="Wedrychowicz H."/>
        </authorList>
    </citation>
    <scope>NUCLEOTIDE SEQUENCE [LARGE SCALE GENOMIC DNA]</scope>
    <source>
        <strain evidence="7 8">DSM 13106</strain>
    </source>
</reference>
<dbReference type="PROSITE" id="PS00211">
    <property type="entry name" value="ABC_TRANSPORTER_1"/>
    <property type="match status" value="1"/>
</dbReference>
<dbReference type="InterPro" id="IPR017871">
    <property type="entry name" value="ABC_transporter-like_CS"/>
</dbReference>
<evidence type="ECO:0000256" key="5">
    <source>
        <dbReference type="ARBA" id="ARBA00022970"/>
    </source>
</evidence>
<evidence type="ECO:0000256" key="1">
    <source>
        <dbReference type="ARBA" id="ARBA00005417"/>
    </source>
</evidence>
<dbReference type="InterPro" id="IPR027417">
    <property type="entry name" value="P-loop_NTPase"/>
</dbReference>
<evidence type="ECO:0000313" key="7">
    <source>
        <dbReference type="EMBL" id="SHH80666.1"/>
    </source>
</evidence>
<dbReference type="AlphaFoldDB" id="A0A1M5VZI0"/>
<sequence>MLKISDLKVNYGYVKALKGVSLEVKEGSIVTILGANGAGKSTTLKSISGIVPATEGEIEFMGQSIKKLSPEEIVSLGVVQCPEGRRIFPQFSVEENLRIGAFGRRKNIKNINDDYERVYDYFPKLKERKDQVAGTLSGGEQQMLAIARGLMANPKIFLLDEPSLGLAPIVVKEIFGIIEDINKAGVTILLVEQNAFQASKIADYVYVIETGNIVISGTKEEVISNENIKKSYLGA</sequence>
<evidence type="ECO:0000256" key="4">
    <source>
        <dbReference type="ARBA" id="ARBA00022840"/>
    </source>
</evidence>
<evidence type="ECO:0000313" key="8">
    <source>
        <dbReference type="Proteomes" id="UP000184389"/>
    </source>
</evidence>
<dbReference type="GO" id="GO:0015807">
    <property type="term" value="P:L-amino acid transport"/>
    <property type="evidence" value="ECO:0007669"/>
    <property type="project" value="TreeGrafter"/>
</dbReference>
<keyword evidence="2" id="KW-0813">Transport</keyword>
<dbReference type="GO" id="GO:0016887">
    <property type="term" value="F:ATP hydrolysis activity"/>
    <property type="evidence" value="ECO:0007669"/>
    <property type="project" value="InterPro"/>
</dbReference>
<keyword evidence="8" id="KW-1185">Reference proteome</keyword>
<dbReference type="InterPro" id="IPR003593">
    <property type="entry name" value="AAA+_ATPase"/>
</dbReference>
<dbReference type="EMBL" id="FQXR01000004">
    <property type="protein sequence ID" value="SHH80666.1"/>
    <property type="molecule type" value="Genomic_DNA"/>
</dbReference>
<organism evidence="7 8">
    <name type="scientific">Sporanaerobacter acetigenes DSM 13106</name>
    <dbReference type="NCBI Taxonomy" id="1123281"/>
    <lineage>
        <taxon>Bacteria</taxon>
        <taxon>Bacillati</taxon>
        <taxon>Bacillota</taxon>
        <taxon>Tissierellia</taxon>
        <taxon>Tissierellales</taxon>
        <taxon>Sporanaerobacteraceae</taxon>
        <taxon>Sporanaerobacter</taxon>
    </lineage>
</organism>
<protein>
    <submittedName>
        <fullName evidence="7">Branched-chain amino acid transport system ATP-binding protein</fullName>
    </submittedName>
</protein>
<evidence type="ECO:0000259" key="6">
    <source>
        <dbReference type="PROSITE" id="PS50893"/>
    </source>
</evidence>
<dbReference type="RefSeq" id="WP_072743799.1">
    <property type="nucleotide sequence ID" value="NZ_FQXR01000004.1"/>
</dbReference>
<dbReference type="InterPro" id="IPR030660">
    <property type="entry name" value="ABC_branched_ATPase_LivF/BraG"/>
</dbReference>
<dbReference type="CDD" id="cd03224">
    <property type="entry name" value="ABC_TM1139_LivF_branched"/>
    <property type="match status" value="1"/>
</dbReference>
<keyword evidence="3" id="KW-0547">Nucleotide-binding</keyword>
<dbReference type="Gene3D" id="3.40.50.300">
    <property type="entry name" value="P-loop containing nucleotide triphosphate hydrolases"/>
    <property type="match status" value="1"/>
</dbReference>
<dbReference type="Pfam" id="PF00005">
    <property type="entry name" value="ABC_tran"/>
    <property type="match status" value="1"/>
</dbReference>
<dbReference type="InterPro" id="IPR052156">
    <property type="entry name" value="BCAA_Transport_ATP-bd_LivF"/>
</dbReference>
<dbReference type="PANTHER" id="PTHR43820">
    <property type="entry name" value="HIGH-AFFINITY BRANCHED-CHAIN AMINO ACID TRANSPORT ATP-BINDING PROTEIN LIVF"/>
    <property type="match status" value="1"/>
</dbReference>
<dbReference type="GO" id="GO:0005524">
    <property type="term" value="F:ATP binding"/>
    <property type="evidence" value="ECO:0007669"/>
    <property type="project" value="UniProtKB-KW"/>
</dbReference>
<accession>A0A1M5VZI0</accession>
<dbReference type="SMART" id="SM00382">
    <property type="entry name" value="AAA"/>
    <property type="match status" value="1"/>
</dbReference>
<dbReference type="PANTHER" id="PTHR43820:SF4">
    <property type="entry name" value="HIGH-AFFINITY BRANCHED-CHAIN AMINO ACID TRANSPORT ATP-BINDING PROTEIN LIVF"/>
    <property type="match status" value="1"/>
</dbReference>
<proteinExistence type="inferred from homology"/>
<gene>
    <name evidence="7" type="ORF">SAMN02745180_01127</name>
</gene>
<dbReference type="OrthoDB" id="9776369at2"/>
<evidence type="ECO:0000256" key="2">
    <source>
        <dbReference type="ARBA" id="ARBA00022448"/>
    </source>
</evidence>
<dbReference type="PIRSF" id="PIRSF039137">
    <property type="entry name" value="ABC_branched_ATPase"/>
    <property type="match status" value="1"/>
</dbReference>
<dbReference type="GO" id="GO:0015658">
    <property type="term" value="F:branched-chain amino acid transmembrane transporter activity"/>
    <property type="evidence" value="ECO:0007669"/>
    <property type="project" value="InterPro"/>
</dbReference>
<keyword evidence="5" id="KW-0029">Amino-acid transport</keyword>
<dbReference type="SUPFAM" id="SSF52540">
    <property type="entry name" value="P-loop containing nucleoside triphosphate hydrolases"/>
    <property type="match status" value="1"/>
</dbReference>
<dbReference type="Proteomes" id="UP000184389">
    <property type="component" value="Unassembled WGS sequence"/>
</dbReference>
<name>A0A1M5VZI0_9FIRM</name>